<comment type="caution">
    <text evidence="2">The sequence shown here is derived from an EMBL/GenBank/DDBJ whole genome shotgun (WGS) entry which is preliminary data.</text>
</comment>
<name>A0ABR4CDJ6_9HELO</name>
<gene>
    <name evidence="2" type="ORF">VTL71DRAFT_1761</name>
</gene>
<organism evidence="2 3">
    <name type="scientific">Oculimacula yallundae</name>
    <dbReference type="NCBI Taxonomy" id="86028"/>
    <lineage>
        <taxon>Eukaryota</taxon>
        <taxon>Fungi</taxon>
        <taxon>Dikarya</taxon>
        <taxon>Ascomycota</taxon>
        <taxon>Pezizomycotina</taxon>
        <taxon>Leotiomycetes</taxon>
        <taxon>Helotiales</taxon>
        <taxon>Ploettnerulaceae</taxon>
        <taxon>Oculimacula</taxon>
    </lineage>
</organism>
<evidence type="ECO:0000256" key="1">
    <source>
        <dbReference type="SAM" id="MobiDB-lite"/>
    </source>
</evidence>
<dbReference type="Proteomes" id="UP001595075">
    <property type="component" value="Unassembled WGS sequence"/>
</dbReference>
<protein>
    <submittedName>
        <fullName evidence="2">Uncharacterized protein</fullName>
    </submittedName>
</protein>
<keyword evidence="3" id="KW-1185">Reference proteome</keyword>
<reference evidence="2 3" key="1">
    <citation type="journal article" date="2024" name="Commun. Biol.">
        <title>Comparative genomic analysis of thermophilic fungi reveals convergent evolutionary adaptations and gene losses.</title>
        <authorList>
            <person name="Steindorff A.S."/>
            <person name="Aguilar-Pontes M.V."/>
            <person name="Robinson A.J."/>
            <person name="Andreopoulos B."/>
            <person name="LaButti K."/>
            <person name="Kuo A."/>
            <person name="Mondo S."/>
            <person name="Riley R."/>
            <person name="Otillar R."/>
            <person name="Haridas S."/>
            <person name="Lipzen A."/>
            <person name="Grimwood J."/>
            <person name="Schmutz J."/>
            <person name="Clum A."/>
            <person name="Reid I.D."/>
            <person name="Moisan M.C."/>
            <person name="Butler G."/>
            <person name="Nguyen T.T.M."/>
            <person name="Dewar K."/>
            <person name="Conant G."/>
            <person name="Drula E."/>
            <person name="Henrissat B."/>
            <person name="Hansel C."/>
            <person name="Singer S."/>
            <person name="Hutchinson M.I."/>
            <person name="de Vries R.P."/>
            <person name="Natvig D.O."/>
            <person name="Powell A.J."/>
            <person name="Tsang A."/>
            <person name="Grigoriev I.V."/>
        </authorList>
    </citation>
    <scope>NUCLEOTIDE SEQUENCE [LARGE SCALE GENOMIC DNA]</scope>
    <source>
        <strain evidence="2 3">CBS 494.80</strain>
    </source>
</reference>
<evidence type="ECO:0000313" key="2">
    <source>
        <dbReference type="EMBL" id="KAL2067336.1"/>
    </source>
</evidence>
<feature type="region of interest" description="Disordered" evidence="1">
    <location>
        <begin position="1"/>
        <end position="22"/>
    </location>
</feature>
<proteinExistence type="predicted"/>
<evidence type="ECO:0000313" key="3">
    <source>
        <dbReference type="Proteomes" id="UP001595075"/>
    </source>
</evidence>
<dbReference type="EMBL" id="JAZHXI010000010">
    <property type="protein sequence ID" value="KAL2067336.1"/>
    <property type="molecule type" value="Genomic_DNA"/>
</dbReference>
<sequence>MHTTGAPLRRSTDGKLDNRMAVSSTPHHDTITYDAGTYIAIRNAALSGENCWREGKAALNRVIPGSYTDGSGTSRMDEPAVDRRSLRTELHVQGSLAPLTPYHRQTVDGSVRGCEGREVQGKLALALTGSGSSSPHVPTLPTPYAPSARLIKILSTAFRTFDYPQSRADQVRSDLIRCSGAYCCRSA</sequence>
<accession>A0ABR4CDJ6</accession>